<evidence type="ECO:0000313" key="1">
    <source>
        <dbReference type="EMBL" id="CAB4140874.1"/>
    </source>
</evidence>
<protein>
    <submittedName>
        <fullName evidence="1">Uncharacterized protein</fullName>
    </submittedName>
</protein>
<proteinExistence type="predicted"/>
<organism evidence="1">
    <name type="scientific">uncultured Caudovirales phage</name>
    <dbReference type="NCBI Taxonomy" id="2100421"/>
    <lineage>
        <taxon>Viruses</taxon>
        <taxon>Duplodnaviria</taxon>
        <taxon>Heunggongvirae</taxon>
        <taxon>Uroviricota</taxon>
        <taxon>Caudoviricetes</taxon>
        <taxon>Peduoviridae</taxon>
        <taxon>Maltschvirus</taxon>
        <taxon>Maltschvirus maltsch</taxon>
    </lineage>
</organism>
<dbReference type="EMBL" id="LR796380">
    <property type="protein sequence ID" value="CAB4140874.1"/>
    <property type="molecule type" value="Genomic_DNA"/>
</dbReference>
<gene>
    <name evidence="1" type="ORF">UFOVP395_209</name>
</gene>
<sequence length="63" mass="7188">MNEKVNTLVEALQADHGPAYALGWLSSILDHIGRDLQLTKKQTQRLHELMDNNIKWAQAYNKG</sequence>
<accession>A0A6J5M296</accession>
<reference evidence="1" key="1">
    <citation type="submission" date="2020-04" db="EMBL/GenBank/DDBJ databases">
        <authorList>
            <person name="Chiriac C."/>
            <person name="Salcher M."/>
            <person name="Ghai R."/>
            <person name="Kavagutti S V."/>
        </authorList>
    </citation>
    <scope>NUCLEOTIDE SEQUENCE</scope>
</reference>
<name>A0A6J5M296_9CAUD</name>